<dbReference type="RefSeq" id="WP_074924102.1">
    <property type="nucleotide sequence ID" value="NZ_CAXOHV010000010.1"/>
</dbReference>
<dbReference type="EMBL" id="UAUE01000011">
    <property type="protein sequence ID" value="SPY96053.1"/>
    <property type="molecule type" value="Genomic_DNA"/>
</dbReference>
<evidence type="ECO:0000256" key="1">
    <source>
        <dbReference type="SAM" id="MobiDB-lite"/>
    </source>
</evidence>
<proteinExistence type="predicted"/>
<dbReference type="AlphaFoldDB" id="A0A2X2BME2"/>
<feature type="region of interest" description="Disordered" evidence="1">
    <location>
        <begin position="1"/>
        <end position="22"/>
    </location>
</feature>
<organism evidence="2 3">
    <name type="scientific">Proteus mirabilis</name>
    <dbReference type="NCBI Taxonomy" id="584"/>
    <lineage>
        <taxon>Bacteria</taxon>
        <taxon>Pseudomonadati</taxon>
        <taxon>Pseudomonadota</taxon>
        <taxon>Gammaproteobacteria</taxon>
        <taxon>Enterobacterales</taxon>
        <taxon>Morganellaceae</taxon>
        <taxon>Proteus</taxon>
    </lineage>
</organism>
<evidence type="ECO:0000313" key="3">
    <source>
        <dbReference type="Proteomes" id="UP000251485"/>
    </source>
</evidence>
<name>A0A2X2BME2_PROMI</name>
<sequence>MVQGISNSNKMTLSSEKTESDIPTESYSVNRYLNKCQLTPESIKKLAEKLDILKKIASLKDNIASHNDEQDLQEDKTPENYEGLLLSHRYLLSSGGSKTKKISLDINIKKGFNSLYIGREEKKAQLTDQRINKKTSKIDKYKLQPHVGIEEKTVIKDIIRKNNVKTMVNEFLSAKKSSVFPIFVDKKINQQRYIKLVEKIIKKEPVNNDNVDLVSSATKQEKQAQIHQEENNSAYKNIESSMAMPLNNVSKVDTKEEPEIYQENITETNKVVPFSSQVTPIKTVIALPKVAKMVSQLPAWQVIDKKISMLTLPPSITYTFTKWKSRYHQAKIHFIDKQVQLIASSGRVYQTALENLKQYNGGLSIDLTNSHKNKSWYINSINAIYEREDENE</sequence>
<reference evidence="2 3" key="1">
    <citation type="submission" date="2018-06" db="EMBL/GenBank/DDBJ databases">
        <authorList>
            <consortium name="Pathogen Informatics"/>
            <person name="Doyle S."/>
        </authorList>
    </citation>
    <scope>NUCLEOTIDE SEQUENCE [LARGE SCALE GENOMIC DNA]</scope>
    <source>
        <strain evidence="2 3">NCTC10975</strain>
    </source>
</reference>
<gene>
    <name evidence="2" type="ORF">NCTC10975_01752</name>
</gene>
<evidence type="ECO:0000313" key="2">
    <source>
        <dbReference type="EMBL" id="SPY96053.1"/>
    </source>
</evidence>
<dbReference type="Proteomes" id="UP000251485">
    <property type="component" value="Unassembled WGS sequence"/>
</dbReference>
<protein>
    <submittedName>
        <fullName evidence="2">Type III secretion system protein</fullName>
    </submittedName>
</protein>
<accession>A0A2X2BME2</accession>